<dbReference type="EMBL" id="JBFPJR010000016">
    <property type="protein sequence ID" value="MEX0428125.1"/>
    <property type="molecule type" value="Genomic_DNA"/>
</dbReference>
<accession>A0ABV3T1I0</accession>
<gene>
    <name evidence="3" type="ORF">AB3X52_10890</name>
</gene>
<reference evidence="3 4" key="1">
    <citation type="submission" date="2024-07" db="EMBL/GenBank/DDBJ databases">
        <authorList>
            <person name="Lee S."/>
            <person name="Kang M."/>
        </authorList>
    </citation>
    <scope>NUCLEOTIDE SEQUENCE [LARGE SCALE GENOMIC DNA]</scope>
    <source>
        <strain evidence="3 4">DS6</strain>
    </source>
</reference>
<dbReference type="InterPro" id="IPR000917">
    <property type="entry name" value="Sulfatase_N"/>
</dbReference>
<proteinExistence type="predicted"/>
<dbReference type="PANTHER" id="PTHR43108">
    <property type="entry name" value="N-ACETYLGLUCOSAMINE-6-SULFATASE FAMILY MEMBER"/>
    <property type="match status" value="1"/>
</dbReference>
<dbReference type="SUPFAM" id="SSF53649">
    <property type="entry name" value="Alkaline phosphatase-like"/>
    <property type="match status" value="1"/>
</dbReference>
<protein>
    <submittedName>
        <fullName evidence="3">Sulfatase</fullName>
        <ecNumber evidence="3">3.1.6.-</ecNumber>
    </submittedName>
</protein>
<evidence type="ECO:0000313" key="3">
    <source>
        <dbReference type="EMBL" id="MEX0428125.1"/>
    </source>
</evidence>
<dbReference type="CDD" id="cd16147">
    <property type="entry name" value="G6S"/>
    <property type="match status" value="1"/>
</dbReference>
<feature type="chain" id="PRO_5047262242" evidence="1">
    <location>
        <begin position="24"/>
        <end position="530"/>
    </location>
</feature>
<evidence type="ECO:0000256" key="1">
    <source>
        <dbReference type="SAM" id="SignalP"/>
    </source>
</evidence>
<dbReference type="RefSeq" id="WP_367994093.1">
    <property type="nucleotide sequence ID" value="NZ_JBFPJR010000016.1"/>
</dbReference>
<sequence>MSRRSRLAALAVGALACSALAVAGFAGGGHGGVGPGSAPAAADAGTTGQTASALRVLPATQTPTPSWTPYGAGGERRPNILMITSDDLAVSDLDYMPHVRQLLARQGVTFTDAVAPTPICVPARASLLTGQYAHNHGARTISGPYGGYQAFDERRTLPVALQRAGYDTLFTGKYLNGYGEDGTEHVVPPGWTDWRATVDPSTYGFWNPQINHNGVVTQYHRYTTYLMRDQADTMLEEPSRTQRPWFMWVNYVAPHHGGPIQEEDPANHFTGWAGTLQTTVPAPEDDHRYDDVPLPKRPDMFDVPTGVPADSPSRAHHWTAQQKEALRSVYDQRIEAVQAVDRAVASQIRVLRWTHQLARTIVIFASDNGYATGEHNINGKLIHYDSIMRIPVLMRGPRIPHGTTVGTTLTNPDIATTILAAAGATPLRPQDGVNILPWLRTPTQLRVVPIEGWRVQNGTRRLYFGVRVGPWTYVQLRHGEELYDRATDPYELHSLVHDARYGTVLEQLRELSRADKNCRGSSCPKAFYPA</sequence>
<dbReference type="PROSITE" id="PS51257">
    <property type="entry name" value="PROKAR_LIPOPROTEIN"/>
    <property type="match status" value="1"/>
</dbReference>
<dbReference type="Pfam" id="PF00884">
    <property type="entry name" value="Sulfatase"/>
    <property type="match status" value="1"/>
</dbReference>
<name>A0ABV3T1I0_9ACTN</name>
<comment type="caution">
    <text evidence="3">The sequence shown here is derived from an EMBL/GenBank/DDBJ whole genome shotgun (WGS) entry which is preliminary data.</text>
</comment>
<keyword evidence="4" id="KW-1185">Reference proteome</keyword>
<evidence type="ECO:0000313" key="4">
    <source>
        <dbReference type="Proteomes" id="UP001556631"/>
    </source>
</evidence>
<evidence type="ECO:0000259" key="2">
    <source>
        <dbReference type="Pfam" id="PF00884"/>
    </source>
</evidence>
<keyword evidence="3" id="KW-0378">Hydrolase</keyword>
<feature type="domain" description="Sulfatase N-terminal" evidence="2">
    <location>
        <begin position="78"/>
        <end position="424"/>
    </location>
</feature>
<dbReference type="Gene3D" id="3.40.720.10">
    <property type="entry name" value="Alkaline Phosphatase, subunit A"/>
    <property type="match status" value="1"/>
</dbReference>
<dbReference type="InterPro" id="IPR017850">
    <property type="entry name" value="Alkaline_phosphatase_core_sf"/>
</dbReference>
<organism evidence="3 4">
    <name type="scientific">Nocardioides eburneus</name>
    <dbReference type="NCBI Taxonomy" id="3231482"/>
    <lineage>
        <taxon>Bacteria</taxon>
        <taxon>Bacillati</taxon>
        <taxon>Actinomycetota</taxon>
        <taxon>Actinomycetes</taxon>
        <taxon>Propionibacteriales</taxon>
        <taxon>Nocardioidaceae</taxon>
        <taxon>Nocardioides</taxon>
    </lineage>
</organism>
<feature type="signal peptide" evidence="1">
    <location>
        <begin position="1"/>
        <end position="23"/>
    </location>
</feature>
<dbReference type="PANTHER" id="PTHR43108:SF8">
    <property type="entry name" value="SD21168P"/>
    <property type="match status" value="1"/>
</dbReference>
<dbReference type="GO" id="GO:0016787">
    <property type="term" value="F:hydrolase activity"/>
    <property type="evidence" value="ECO:0007669"/>
    <property type="project" value="UniProtKB-KW"/>
</dbReference>
<keyword evidence="1" id="KW-0732">Signal</keyword>
<dbReference type="Proteomes" id="UP001556631">
    <property type="component" value="Unassembled WGS sequence"/>
</dbReference>
<dbReference type="EC" id="3.1.6.-" evidence="3"/>